<dbReference type="PRINTS" id="PR00259">
    <property type="entry name" value="TMFOUR"/>
</dbReference>
<feature type="transmembrane region" description="Helical" evidence="6">
    <location>
        <begin position="55"/>
        <end position="75"/>
    </location>
</feature>
<dbReference type="PIRSF" id="PIRSF002419">
    <property type="entry name" value="Tetraspanin"/>
    <property type="match status" value="1"/>
</dbReference>
<keyword evidence="8" id="KW-1185">Reference proteome</keyword>
<dbReference type="Gene3D" id="1.10.1450.10">
    <property type="entry name" value="Tetraspanin"/>
    <property type="match status" value="1"/>
</dbReference>
<proteinExistence type="inferred from homology"/>
<dbReference type="Pfam" id="PF00335">
    <property type="entry name" value="Tetraspanin"/>
    <property type="match status" value="1"/>
</dbReference>
<accession>A0ABN8P905</accession>
<evidence type="ECO:0000256" key="6">
    <source>
        <dbReference type="RuleBase" id="RU361218"/>
    </source>
</evidence>
<evidence type="ECO:0000256" key="3">
    <source>
        <dbReference type="ARBA" id="ARBA00022692"/>
    </source>
</evidence>
<name>A0ABN8P905_9CNID</name>
<comment type="caution">
    <text evidence="7">The sequence shown here is derived from an EMBL/GenBank/DDBJ whole genome shotgun (WGS) entry which is preliminary data.</text>
</comment>
<dbReference type="InterPro" id="IPR008952">
    <property type="entry name" value="Tetraspanin_EC2_sf"/>
</dbReference>
<evidence type="ECO:0000256" key="4">
    <source>
        <dbReference type="ARBA" id="ARBA00022989"/>
    </source>
</evidence>
<evidence type="ECO:0000256" key="5">
    <source>
        <dbReference type="ARBA" id="ARBA00023136"/>
    </source>
</evidence>
<comment type="caution">
    <text evidence="6">Lacks conserved residue(s) required for the propagation of feature annotation.</text>
</comment>
<reference evidence="7 8" key="1">
    <citation type="submission" date="2022-05" db="EMBL/GenBank/DDBJ databases">
        <authorList>
            <consortium name="Genoscope - CEA"/>
            <person name="William W."/>
        </authorList>
    </citation>
    <scope>NUCLEOTIDE SEQUENCE [LARGE SCALE GENOMIC DNA]</scope>
</reference>
<keyword evidence="3 6" id="KW-0812">Transmembrane</keyword>
<comment type="subcellular location">
    <subcellularLocation>
        <location evidence="1 6">Membrane</location>
        <topology evidence="1 6">Multi-pass membrane protein</topology>
    </subcellularLocation>
</comment>
<evidence type="ECO:0000256" key="1">
    <source>
        <dbReference type="ARBA" id="ARBA00004141"/>
    </source>
</evidence>
<dbReference type="PANTHER" id="PTHR19282">
    <property type="entry name" value="TETRASPANIN"/>
    <property type="match status" value="1"/>
</dbReference>
<keyword evidence="4 6" id="KW-1133">Transmembrane helix</keyword>
<dbReference type="Proteomes" id="UP001159405">
    <property type="component" value="Unassembled WGS sequence"/>
</dbReference>
<organism evidence="7 8">
    <name type="scientific">Porites lobata</name>
    <dbReference type="NCBI Taxonomy" id="104759"/>
    <lineage>
        <taxon>Eukaryota</taxon>
        <taxon>Metazoa</taxon>
        <taxon>Cnidaria</taxon>
        <taxon>Anthozoa</taxon>
        <taxon>Hexacorallia</taxon>
        <taxon>Scleractinia</taxon>
        <taxon>Fungiina</taxon>
        <taxon>Poritidae</taxon>
        <taxon>Porites</taxon>
    </lineage>
</organism>
<dbReference type="InterPro" id="IPR000301">
    <property type="entry name" value="Tetraspanin_animals"/>
</dbReference>
<feature type="transmembrane region" description="Helical" evidence="6">
    <location>
        <begin position="82"/>
        <end position="104"/>
    </location>
</feature>
<dbReference type="EMBL" id="CALNXK010000058">
    <property type="protein sequence ID" value="CAH3136993.1"/>
    <property type="molecule type" value="Genomic_DNA"/>
</dbReference>
<evidence type="ECO:0000313" key="8">
    <source>
        <dbReference type="Proteomes" id="UP001159405"/>
    </source>
</evidence>
<comment type="similarity">
    <text evidence="2 6">Belongs to the tetraspanin (TM4SF) family.</text>
</comment>
<protein>
    <recommendedName>
        <fullName evidence="6">Tetraspanin</fullName>
    </recommendedName>
</protein>
<evidence type="ECO:0000256" key="2">
    <source>
        <dbReference type="ARBA" id="ARBA00006840"/>
    </source>
</evidence>
<gene>
    <name evidence="7" type="ORF">PLOB_00038778</name>
</gene>
<sequence>MEGAAKIIKFLVIFFNFIFFVFGIVLIGVGAWTLIKFGDYVTLTDSIPYATGSKVTIAAGCLIALISFMGCCGAWKENRCMLVIFFLCLLIILAMEIAGAALAYKHRADLDEKLDQDVENELQSHYGEKGSEGTTKGWDALQKEEECCGWNNYTEWYRSKAFNGSHEVPESCCKEETKDCGKDVAKIYTAPCKDKLEKLLKDKLYYVGAVGITIIVIQETPENQTSNECSFANDLCVLMSGSSFIARIHRFSAQK</sequence>
<dbReference type="InterPro" id="IPR018499">
    <property type="entry name" value="Tetraspanin/Peripherin"/>
</dbReference>
<dbReference type="SUPFAM" id="SSF48652">
    <property type="entry name" value="Tetraspanin"/>
    <property type="match status" value="1"/>
</dbReference>
<evidence type="ECO:0000313" key="7">
    <source>
        <dbReference type="EMBL" id="CAH3136993.1"/>
    </source>
</evidence>
<keyword evidence="5 6" id="KW-0472">Membrane</keyword>
<feature type="transmembrane region" description="Helical" evidence="6">
    <location>
        <begin position="12"/>
        <end position="35"/>
    </location>
</feature>
<dbReference type="PANTHER" id="PTHR19282:SF527">
    <property type="entry name" value="TETRASPANIN"/>
    <property type="match status" value="1"/>
</dbReference>